<accession>A0AAU4JX54</accession>
<dbReference type="InterPro" id="IPR036291">
    <property type="entry name" value="NAD(P)-bd_dom_sf"/>
</dbReference>
<keyword evidence="3" id="KW-1185">Reference proteome</keyword>
<protein>
    <submittedName>
        <fullName evidence="2">NAD-dependent epimerase/dehydratase family protein</fullName>
    </submittedName>
</protein>
<dbReference type="Gene3D" id="3.40.50.720">
    <property type="entry name" value="NAD(P)-binding Rossmann-like Domain"/>
    <property type="match status" value="1"/>
</dbReference>
<feature type="domain" description="NAD-dependent epimerase/dehydratase" evidence="1">
    <location>
        <begin position="4"/>
        <end position="225"/>
    </location>
</feature>
<gene>
    <name evidence="2" type="ORF">OG579_11340</name>
</gene>
<organism evidence="2 3">
    <name type="scientific">Williamsia herbipolensis</name>
    <dbReference type="NCBI Taxonomy" id="1603258"/>
    <lineage>
        <taxon>Bacteria</taxon>
        <taxon>Bacillati</taxon>
        <taxon>Actinomycetota</taxon>
        <taxon>Actinomycetes</taxon>
        <taxon>Mycobacteriales</taxon>
        <taxon>Nocardiaceae</taxon>
        <taxon>Williamsia</taxon>
    </lineage>
</organism>
<dbReference type="KEGG" id="whr:OG579_11340"/>
<dbReference type="AlphaFoldDB" id="A0AAU4JX54"/>
<sequence length="533" mass="57087">MTTVAVTGATSDFGTAILPVLLADPTIDRVIGLGRCEPRVHHRKLDNVRADIRSPELERVFTGCDVVIHLAFVVEEQRDKSASSDVNLGGSRNTVECAHRAGVRHMVIASSASAYGATDLPVPVTEDEFPTSDPSRYYFFDKAEVEHFVEWWLRRHPGEMTIAMLRPTFVVGADVANDGIDMLTGMAIAFPDPSMSHYQFMTQHDMARAFHLAATSDLNGPFNIAPRDHTPVPTLARMQGQAVTAAPLRLLRLLADIGYRLRVVPFSSHWISSGEAALDPDLFCRSTGWEPSATSNDVAAAMILLRGRPLFGGAEVLPSSRVAEVALEPAIRRLRRWAETDSAIGDLIGDVDDALTRIRHITFDTPVGGVHAEVHTGVGGPTIVLGVAGRNHARYVTPLAARLARDGLTVVVVDTPGHGLSSGRRGTRRGHARAVDSVAAVQPDPSTVVVELTGPQRGRPSAPDGPDGLLDFRAGARLPWKGRGRSGTPTAPATNTRVAVGVADDLRSGEGQRRIAEAILGAVRRVGVPASRG</sequence>
<dbReference type="SUPFAM" id="SSF51735">
    <property type="entry name" value="NAD(P)-binding Rossmann-fold domains"/>
    <property type="match status" value="1"/>
</dbReference>
<reference evidence="2 3" key="1">
    <citation type="submission" date="2022-10" db="EMBL/GenBank/DDBJ databases">
        <title>The complete genomes of actinobacterial strains from the NBC collection.</title>
        <authorList>
            <person name="Joergensen T.S."/>
            <person name="Alvarez Arevalo M."/>
            <person name="Sterndorff E.B."/>
            <person name="Faurdal D."/>
            <person name="Vuksanovic O."/>
            <person name="Mourched A.-S."/>
            <person name="Charusanti P."/>
            <person name="Shaw S."/>
            <person name="Blin K."/>
            <person name="Weber T."/>
        </authorList>
    </citation>
    <scope>NUCLEOTIDE SEQUENCE [LARGE SCALE GENOMIC DNA]</scope>
    <source>
        <strain evidence="2 3">NBC_00319</strain>
    </source>
</reference>
<dbReference type="Pfam" id="PF01370">
    <property type="entry name" value="Epimerase"/>
    <property type="match status" value="1"/>
</dbReference>
<dbReference type="InterPro" id="IPR029058">
    <property type="entry name" value="AB_hydrolase_fold"/>
</dbReference>
<dbReference type="SUPFAM" id="SSF53474">
    <property type="entry name" value="alpha/beta-Hydrolases"/>
    <property type="match status" value="1"/>
</dbReference>
<dbReference type="InterPro" id="IPR050177">
    <property type="entry name" value="Lipid_A_modif_metabolic_enz"/>
</dbReference>
<dbReference type="RefSeq" id="WP_328856015.1">
    <property type="nucleotide sequence ID" value="NZ_CP108021.1"/>
</dbReference>
<evidence type="ECO:0000313" key="2">
    <source>
        <dbReference type="EMBL" id="WUM18352.1"/>
    </source>
</evidence>
<dbReference type="PANTHER" id="PTHR43245">
    <property type="entry name" value="BIFUNCTIONAL POLYMYXIN RESISTANCE PROTEIN ARNA"/>
    <property type="match status" value="1"/>
</dbReference>
<proteinExistence type="predicted"/>
<evidence type="ECO:0000259" key="1">
    <source>
        <dbReference type="Pfam" id="PF01370"/>
    </source>
</evidence>
<name>A0AAU4JX54_9NOCA</name>
<dbReference type="Proteomes" id="UP001432128">
    <property type="component" value="Chromosome"/>
</dbReference>
<dbReference type="Gene3D" id="3.40.50.1820">
    <property type="entry name" value="alpha/beta hydrolase"/>
    <property type="match status" value="1"/>
</dbReference>
<dbReference type="InterPro" id="IPR001509">
    <property type="entry name" value="Epimerase_deHydtase"/>
</dbReference>
<dbReference type="EMBL" id="CP108021">
    <property type="protein sequence ID" value="WUM18352.1"/>
    <property type="molecule type" value="Genomic_DNA"/>
</dbReference>
<evidence type="ECO:0000313" key="3">
    <source>
        <dbReference type="Proteomes" id="UP001432128"/>
    </source>
</evidence>